<name>A0ABN6SW34_9MOLU</name>
<protein>
    <recommendedName>
        <fullName evidence="4">Transmembrane protein</fullName>
    </recommendedName>
</protein>
<evidence type="ECO:0008006" key="4">
    <source>
        <dbReference type="Google" id="ProtNLM"/>
    </source>
</evidence>
<keyword evidence="3" id="KW-1185">Reference proteome</keyword>
<evidence type="ECO:0000256" key="1">
    <source>
        <dbReference type="SAM" id="Phobius"/>
    </source>
</evidence>
<proteinExistence type="predicted"/>
<dbReference type="RefSeq" id="WP_281749118.1">
    <property type="nucleotide sequence ID" value="NZ_AP026933.1"/>
</dbReference>
<feature type="transmembrane region" description="Helical" evidence="1">
    <location>
        <begin position="136"/>
        <end position="159"/>
    </location>
</feature>
<keyword evidence="1" id="KW-0812">Transmembrane</keyword>
<sequence length="206" mass="23587">MEEKKDDLKNTPLSNVDNSIIKSNNDNQSFKDIEEQRFTTYNPLLSDSIKFKRMYWSSKMENIARILLLTVSCFHLIFSYFLANNLVNQILSNKGSNMNPTYIIYIFLIITLGFNFIFYLPVAIGRTASAMFGWSIVYIILAIAYFIVLEVFCTILLVVNGLVNETVSAEVPIFMIIVLLITVLWLIAACLLIVKSDDVRRELSVE</sequence>
<feature type="transmembrane region" description="Helical" evidence="1">
    <location>
        <begin position="171"/>
        <end position="194"/>
    </location>
</feature>
<evidence type="ECO:0000313" key="2">
    <source>
        <dbReference type="EMBL" id="BDT02937.1"/>
    </source>
</evidence>
<feature type="transmembrane region" description="Helical" evidence="1">
    <location>
        <begin position="102"/>
        <end position="124"/>
    </location>
</feature>
<accession>A0ABN6SW34</accession>
<reference evidence="2 3" key="1">
    <citation type="journal article" date="2022" name="Front. Microbiol.">
        <title>Male-killing mechanisms vary between Spiroplasma species.</title>
        <authorList>
            <person name="Arai H."/>
            <person name="Inoue M."/>
            <person name="Kageyama D."/>
        </authorList>
    </citation>
    <scope>NUCLEOTIDE SEQUENCE [LARGE SCALE GENOMIC DNA]</scope>
    <source>
        <strain evidence="3">sHm</strain>
    </source>
</reference>
<keyword evidence="1" id="KW-1133">Transmembrane helix</keyword>
<organism evidence="2 3">
    <name type="scientific">Spiroplasma ixodetis</name>
    <dbReference type="NCBI Taxonomy" id="2141"/>
    <lineage>
        <taxon>Bacteria</taxon>
        <taxon>Bacillati</taxon>
        <taxon>Mycoplasmatota</taxon>
        <taxon>Mollicutes</taxon>
        <taxon>Entomoplasmatales</taxon>
        <taxon>Spiroplasmataceae</taxon>
        <taxon>Spiroplasma</taxon>
    </lineage>
</organism>
<dbReference type="EMBL" id="AP026933">
    <property type="protein sequence ID" value="BDT02937.1"/>
    <property type="molecule type" value="Genomic_DNA"/>
</dbReference>
<keyword evidence="1" id="KW-0472">Membrane</keyword>
<dbReference type="Proteomes" id="UP001163387">
    <property type="component" value="Chromosome"/>
</dbReference>
<feature type="transmembrane region" description="Helical" evidence="1">
    <location>
        <begin position="62"/>
        <end position="82"/>
    </location>
</feature>
<gene>
    <name evidence="2" type="ORF">SHM_05830</name>
</gene>
<evidence type="ECO:0000313" key="3">
    <source>
        <dbReference type="Proteomes" id="UP001163387"/>
    </source>
</evidence>